<evidence type="ECO:0000313" key="2">
    <source>
        <dbReference type="Proteomes" id="UP001596028"/>
    </source>
</evidence>
<protein>
    <submittedName>
        <fullName evidence="1">DUF6612 family protein</fullName>
    </submittedName>
</protein>
<name>A0ABV9FG95_9BACL</name>
<dbReference type="RefSeq" id="WP_378098184.1">
    <property type="nucleotide sequence ID" value="NZ_JBHSEP010000011.1"/>
</dbReference>
<dbReference type="Gene3D" id="2.50.20.20">
    <property type="match status" value="1"/>
</dbReference>
<dbReference type="Proteomes" id="UP001596028">
    <property type="component" value="Unassembled WGS sequence"/>
</dbReference>
<reference evidence="2" key="1">
    <citation type="journal article" date="2019" name="Int. J. Syst. Evol. Microbiol.">
        <title>The Global Catalogue of Microorganisms (GCM) 10K type strain sequencing project: providing services to taxonomists for standard genome sequencing and annotation.</title>
        <authorList>
            <consortium name="The Broad Institute Genomics Platform"/>
            <consortium name="The Broad Institute Genome Sequencing Center for Infectious Disease"/>
            <person name="Wu L."/>
            <person name="Ma J."/>
        </authorList>
    </citation>
    <scope>NUCLEOTIDE SEQUENCE [LARGE SCALE GENOMIC DNA]</scope>
    <source>
        <strain evidence="2">CCUG 49571</strain>
    </source>
</reference>
<dbReference type="InterPro" id="IPR046720">
    <property type="entry name" value="DUF6612"/>
</dbReference>
<dbReference type="EMBL" id="JBHSEP010000011">
    <property type="protein sequence ID" value="MFC4599767.1"/>
    <property type="molecule type" value="Genomic_DNA"/>
</dbReference>
<dbReference type="Pfam" id="PF20316">
    <property type="entry name" value="DUF6612"/>
    <property type="match status" value="1"/>
</dbReference>
<gene>
    <name evidence="1" type="ORF">ACFO3S_16050</name>
</gene>
<sequence>MMMNDSPPSARRRAVFSCAVGLLGTLLLVSCGGNNEGAQPPDASPPPGISSAGQWLERGAAAAGQMKKYAFELQMTQGLGPVGKAARSDVRVDMQGKVEREPLKLDQTIKSVIDGEESELRSIVTPEAYFMYLPEYEEWSRLSPETAEENVKTLSDLQVNPEKAIARIRQLEPKLLAERSGSATVIRYEGNGPEASVFLAGLLKSTLGLTDSEADIAERLEVERLKVAYYLDQEHHWPMSYRIETELTAELEPGQKTPVKQTVAGLYAKPNAISEIVVPPEALEAPDPAELEDLFDFAA</sequence>
<organism evidence="1 2">
    <name type="scientific">Cohnella hongkongensis</name>
    <dbReference type="NCBI Taxonomy" id="178337"/>
    <lineage>
        <taxon>Bacteria</taxon>
        <taxon>Bacillati</taxon>
        <taxon>Bacillota</taxon>
        <taxon>Bacilli</taxon>
        <taxon>Bacillales</taxon>
        <taxon>Paenibacillaceae</taxon>
        <taxon>Cohnella</taxon>
    </lineage>
</organism>
<comment type="caution">
    <text evidence="1">The sequence shown here is derived from an EMBL/GenBank/DDBJ whole genome shotgun (WGS) entry which is preliminary data.</text>
</comment>
<keyword evidence="2" id="KW-1185">Reference proteome</keyword>
<proteinExistence type="predicted"/>
<evidence type="ECO:0000313" key="1">
    <source>
        <dbReference type="EMBL" id="MFC4599767.1"/>
    </source>
</evidence>
<accession>A0ABV9FG95</accession>